<sequence>MSLDQLTDPDVINLINTFKQFIKDPIKLPPLVGSTKDDAYVEDSVNGIRYVMHYYRGNIENKYSIHLRFTDNNIHLVRLCINGGRHYNADGTFADGNHIHLYHFIKGLGEVEAHVYPLTSTPFGDPQSLIEDLEKFIAYVHVKNN</sequence>
<reference evidence="1" key="1">
    <citation type="submission" date="2023-06" db="EMBL/GenBank/DDBJ databases">
        <title>Draft Genome Sequences of lactic acid bacteria strains isolated from fermented milk products.</title>
        <authorList>
            <person name="Elcheninov A.G."/>
            <person name="Klyukina A."/>
            <person name="Zayulina K.S."/>
            <person name="Gavirova L.A."/>
            <person name="Shcherbakova P.A."/>
            <person name="Shestakov A.I."/>
            <person name="Kublanov I.V."/>
            <person name="Kochetkova T.V."/>
        </authorList>
    </citation>
    <scope>NUCLEOTIDE SEQUENCE</scope>
    <source>
        <strain evidence="1">TOM.1374</strain>
    </source>
</reference>
<name>A0AAP4JL19_LACPA</name>
<evidence type="ECO:0008006" key="3">
    <source>
        <dbReference type="Google" id="ProtNLM"/>
    </source>
</evidence>
<proteinExistence type="predicted"/>
<dbReference type="AlphaFoldDB" id="A0AAP4JL19"/>
<comment type="caution">
    <text evidence="1">The sequence shown here is derived from an EMBL/GenBank/DDBJ whole genome shotgun (WGS) entry which is preliminary data.</text>
</comment>
<evidence type="ECO:0000313" key="2">
    <source>
        <dbReference type="Proteomes" id="UP001231451"/>
    </source>
</evidence>
<dbReference type="Pfam" id="PF22398">
    <property type="entry name" value="DUF6978"/>
    <property type="match status" value="1"/>
</dbReference>
<gene>
    <name evidence="1" type="ORF">QUF16_13945</name>
</gene>
<organism evidence="1 2">
    <name type="scientific">Lacticaseibacillus paracasei</name>
    <name type="common">Lactobacillus paracasei</name>
    <dbReference type="NCBI Taxonomy" id="1597"/>
    <lineage>
        <taxon>Bacteria</taxon>
        <taxon>Bacillati</taxon>
        <taxon>Bacillota</taxon>
        <taxon>Bacilli</taxon>
        <taxon>Lactobacillales</taxon>
        <taxon>Lactobacillaceae</taxon>
        <taxon>Lacticaseibacillus</taxon>
    </lineage>
</organism>
<protein>
    <recommendedName>
        <fullName evidence="3">Lj965 prophage protein</fullName>
    </recommendedName>
</protein>
<dbReference type="EMBL" id="JAUCBG010000031">
    <property type="protein sequence ID" value="MDM7455445.1"/>
    <property type="molecule type" value="Genomic_DNA"/>
</dbReference>
<dbReference type="RefSeq" id="WP_016384445.1">
    <property type="nucleotide sequence ID" value="NC_014334.2"/>
</dbReference>
<evidence type="ECO:0000313" key="1">
    <source>
        <dbReference type="EMBL" id="MDM7455445.1"/>
    </source>
</evidence>
<dbReference type="KEGG" id="lcz:LCAZH_1112"/>
<accession>A0AAP4JL19</accession>
<dbReference type="Proteomes" id="UP001231451">
    <property type="component" value="Unassembled WGS sequence"/>
</dbReference>
<dbReference type="InterPro" id="IPR053916">
    <property type="entry name" value="DUF6978"/>
</dbReference>